<dbReference type="EMBL" id="JADDOJ010000055">
    <property type="protein sequence ID" value="MBE7941579.1"/>
    <property type="molecule type" value="Genomic_DNA"/>
</dbReference>
<keyword evidence="3" id="KW-1185">Reference proteome</keyword>
<dbReference type="InterPro" id="IPR037160">
    <property type="entry name" value="DNA_Pol_thumb_sf"/>
</dbReference>
<accession>A0ABR9SHC3</accession>
<feature type="domain" description="MBG" evidence="1">
    <location>
        <begin position="391"/>
        <end position="465"/>
    </location>
</feature>
<dbReference type="Gene3D" id="3.30.160.710">
    <property type="match status" value="1"/>
</dbReference>
<feature type="domain" description="MBG" evidence="1">
    <location>
        <begin position="551"/>
        <end position="625"/>
    </location>
</feature>
<feature type="domain" description="MBG" evidence="1">
    <location>
        <begin position="471"/>
        <end position="545"/>
    </location>
</feature>
<feature type="domain" description="MBG" evidence="1">
    <location>
        <begin position="631"/>
        <end position="704"/>
    </location>
</feature>
<dbReference type="Proteomes" id="UP000715965">
    <property type="component" value="Unassembled WGS sequence"/>
</dbReference>
<protein>
    <recommendedName>
        <fullName evidence="1">MBG domain-containing protein</fullName>
    </recommendedName>
</protein>
<feature type="domain" description="MBG" evidence="1">
    <location>
        <begin position="231"/>
        <end position="305"/>
    </location>
</feature>
<comment type="caution">
    <text evidence="2">The sequence shown here is derived from an EMBL/GenBank/DDBJ whole genome shotgun (WGS) entry which is preliminary data.</text>
</comment>
<reference evidence="2 3" key="1">
    <citation type="submission" date="2020-10" db="EMBL/GenBank/DDBJ databases">
        <title>Draft genome of Ramlibacter aquaticus LMG 30558.</title>
        <authorList>
            <person name="Props R."/>
        </authorList>
    </citation>
    <scope>NUCLEOTIDE SEQUENCE [LARGE SCALE GENOMIC DNA]</scope>
    <source>
        <strain evidence="2 3">LMG 30558</strain>
    </source>
</reference>
<proteinExistence type="predicted"/>
<feature type="domain" description="MBG" evidence="1">
    <location>
        <begin position="791"/>
        <end position="865"/>
    </location>
</feature>
<feature type="domain" description="MBG" evidence="1">
    <location>
        <begin position="951"/>
        <end position="1027"/>
    </location>
</feature>
<dbReference type="InterPro" id="IPR041286">
    <property type="entry name" value="MBG_2"/>
</dbReference>
<evidence type="ECO:0000313" key="3">
    <source>
        <dbReference type="Proteomes" id="UP000715965"/>
    </source>
</evidence>
<feature type="domain" description="MBG" evidence="1">
    <location>
        <begin position="311"/>
        <end position="385"/>
    </location>
</feature>
<organism evidence="2 3">
    <name type="scientific">Ramlibacter aquaticus</name>
    <dbReference type="NCBI Taxonomy" id="2780094"/>
    <lineage>
        <taxon>Bacteria</taxon>
        <taxon>Pseudomonadati</taxon>
        <taxon>Pseudomonadota</taxon>
        <taxon>Betaproteobacteria</taxon>
        <taxon>Burkholderiales</taxon>
        <taxon>Comamonadaceae</taxon>
        <taxon>Ramlibacter</taxon>
    </lineage>
</organism>
<dbReference type="Gene3D" id="3.30.210.10">
    <property type="entry name" value="DNA polymerase, thumb domain"/>
    <property type="match status" value="1"/>
</dbReference>
<evidence type="ECO:0000259" key="1">
    <source>
        <dbReference type="Pfam" id="PF18676"/>
    </source>
</evidence>
<name>A0ABR9SHC3_9BURK</name>
<evidence type="ECO:0000313" key="2">
    <source>
        <dbReference type="EMBL" id="MBE7941579.1"/>
    </source>
</evidence>
<dbReference type="RefSeq" id="WP_227753799.1">
    <property type="nucleotide sequence ID" value="NZ_JADDOJ010000055.1"/>
</dbReference>
<sequence length="1111" mass="110863">VGGFAGAVAGSVADAYFNGNLSVGDGSTVVAGFAGENRGSIARAYTDSSLPRDAAGAVSAPGFVADNSGSVVLSHYNLTRSGTPIAVSSGDASGIDGLDAAAMKQSANFPQWDFSPTGPWFIYEGRTDPLLGHLMTPATVTVIAPDANATYSGLAQTLGGPARVVVTLADGTPGNPNLVSGTRLTTSDGNPAVNAGSYDWIAAGAYSSQRGYLFRSVDTQGGHMTIAPAPLTVTANDDSKPYNAGVQGSDKGASFSGFVNGEGPAQLTGSLGVSGGGKDAGTYALTPGGVSSSNYNLQFQGGKLTITPVPLTVTANDDSKTYNGAVQTGDKGARYSGFVGGDGAADLGGTLLMGGGGKDVGTYLITPGGLKSSNYSISYGDGQITITPAPLRVTANDDSKTYNASLQGSDKGASYSGFVGGDDASQLAGTLSVSGTGKDAGTYPLTPGGLSARNYDLQFANGTLTITPAPLKVTANDESKTYNASIQSSDKGASYSGFVGGDDASQLAGTLSVSGSGKDAGSYVLTPGGLTARNYDLQFSNGTLTINPAPLTVTANNDSKTYNGVVQTGDKGASFSGFVGAEGAADLGGILVMSGGGKDVGSHAVTPGGLTSSNYSIRFADGQITITPAPLLVTANDDRKTYNGAVQTGDKGASFSGFVGADGPAALGGALVMSGGGKDVGSYAFTPGGLTSSNYSIRYADGLVTIDPAPLVVKANDDSKTYNGGVQSSSQGVSFRGFVGNDGEAQLRGNLTLSGSGKDVGRYVVIPGGVGATNYVIRFASGSLVITPAPLTVTAESDSKVYNGAVQGSDKGARFSGFVGGEGAAQLGGTLSVSGGGRNVGSYTLTPGGLSSANYALRFVDGQITITPAPLQVTANDASKTYDGKPYDGRAGASYAGFVGGDGVTQLEGSLAFSGGGTDVGRYSITPGGLSATNYSLQFANGQLTVTPAPLSVTANDATRRSGDGPFTGGNGVRFSGFVPGEGPGQLRGSLGFSGDSQGATQPGTYLIVPGGLEAGNYTIRFLPGSLVITKSIASDLPVDAPTLERVTGISETDDTVGSAGTASLGNGAPALRPLLPGQPHLCIEPGFLRLEGEDRSADRQVCRQPEQPAS</sequence>
<feature type="domain" description="MBG" evidence="1">
    <location>
        <begin position="871"/>
        <end position="945"/>
    </location>
</feature>
<dbReference type="Pfam" id="PF18676">
    <property type="entry name" value="MBG_2"/>
    <property type="match status" value="10"/>
</dbReference>
<feature type="non-terminal residue" evidence="2">
    <location>
        <position position="1"/>
    </location>
</feature>
<gene>
    <name evidence="2" type="ORF">IM725_13450</name>
</gene>
<feature type="domain" description="MBG" evidence="1">
    <location>
        <begin position="711"/>
        <end position="784"/>
    </location>
</feature>